<sequence>LAFNGKIVYRMRCNNSQWMVDGEVAEPVVCALSYQSTKTCPMLQNNPWEPAQCKTSWDTCGQAYKCMDPTLTTTAYTCASGGQPIMAKNSKIKLDSITCDRTKGEWVYTVGGIKMTEQQIAVTIGTGPPQYSCLIPDGPSKLQCGPLSNNWYVPDCNTKLASEGYLCDYVAEKIDCDVICASGAPALQYYDSATQTNPHVIFELNGVTCTATGWMFKYKKGGVVVTEDKATFIAGHAPVASQWGWACATATAG</sequence>
<organism evidence="1 2">
    <name type="scientific">Pristionchus entomophagus</name>
    <dbReference type="NCBI Taxonomy" id="358040"/>
    <lineage>
        <taxon>Eukaryota</taxon>
        <taxon>Metazoa</taxon>
        <taxon>Ecdysozoa</taxon>
        <taxon>Nematoda</taxon>
        <taxon>Chromadorea</taxon>
        <taxon>Rhabditida</taxon>
        <taxon>Rhabditina</taxon>
        <taxon>Diplogasteromorpha</taxon>
        <taxon>Diplogasteroidea</taxon>
        <taxon>Neodiplogasteridae</taxon>
        <taxon>Pristionchus</taxon>
    </lineage>
</organism>
<dbReference type="Proteomes" id="UP001432027">
    <property type="component" value="Unassembled WGS sequence"/>
</dbReference>
<name>A0AAV5TJI6_9BILA</name>
<proteinExistence type="predicted"/>
<reference evidence="1" key="1">
    <citation type="submission" date="2023-10" db="EMBL/GenBank/DDBJ databases">
        <title>Genome assembly of Pristionchus species.</title>
        <authorList>
            <person name="Yoshida K."/>
            <person name="Sommer R.J."/>
        </authorList>
    </citation>
    <scope>NUCLEOTIDE SEQUENCE</scope>
    <source>
        <strain evidence="1">RS0144</strain>
    </source>
</reference>
<dbReference type="EMBL" id="BTSX01000004">
    <property type="protein sequence ID" value="GMS94418.1"/>
    <property type="molecule type" value="Genomic_DNA"/>
</dbReference>
<accession>A0AAV5TJI6</accession>
<evidence type="ECO:0000313" key="2">
    <source>
        <dbReference type="Proteomes" id="UP001432027"/>
    </source>
</evidence>
<gene>
    <name evidence="1" type="ORF">PENTCL1PPCAC_16593</name>
</gene>
<dbReference type="AlphaFoldDB" id="A0AAV5TJI6"/>
<evidence type="ECO:0000313" key="1">
    <source>
        <dbReference type="EMBL" id="GMS94418.1"/>
    </source>
</evidence>
<protein>
    <recommendedName>
        <fullName evidence="3">Sushi domain-containing protein</fullName>
    </recommendedName>
</protein>
<keyword evidence="2" id="KW-1185">Reference proteome</keyword>
<evidence type="ECO:0008006" key="3">
    <source>
        <dbReference type="Google" id="ProtNLM"/>
    </source>
</evidence>
<feature type="non-terminal residue" evidence="1">
    <location>
        <position position="1"/>
    </location>
</feature>
<comment type="caution">
    <text evidence="1">The sequence shown here is derived from an EMBL/GenBank/DDBJ whole genome shotgun (WGS) entry which is preliminary data.</text>
</comment>